<sequence>MATHHNQYAWQQIEQRVWQRSVDEIEQSYAVLSKLYEGSGRMLFAITGHISLSFDFVDSFPDNLDTRVDTALSNAWLTLRQDHPTIASYVNYDANTNGFTKVYRTISTIADQQAWIDETFVNISNQPDRI</sequence>
<reference evidence="1" key="1">
    <citation type="submission" date="2023-11" db="EMBL/GenBank/DDBJ databases">
        <title>The genome sequences of three competitors of mushroom-forming fungi.</title>
        <authorList>
            <person name="Beijen E."/>
            <person name="Ohm R.A."/>
        </authorList>
    </citation>
    <scope>NUCLEOTIDE SEQUENCE</scope>
    <source>
        <strain evidence="1">CBS 100526</strain>
    </source>
</reference>
<comment type="caution">
    <text evidence="1">The sequence shown here is derived from an EMBL/GenBank/DDBJ whole genome shotgun (WGS) entry which is preliminary data.</text>
</comment>
<dbReference type="EMBL" id="JAWRVG010000041">
    <property type="protein sequence ID" value="KAK4065841.1"/>
    <property type="molecule type" value="Genomic_DNA"/>
</dbReference>
<dbReference type="Gene3D" id="3.30.559.10">
    <property type="entry name" value="Chloramphenicol acetyltransferase-like domain"/>
    <property type="match status" value="1"/>
</dbReference>
<proteinExistence type="predicted"/>
<dbReference type="RefSeq" id="XP_062752586.1">
    <property type="nucleotide sequence ID" value="XM_062903234.1"/>
</dbReference>
<protein>
    <submittedName>
        <fullName evidence="1">Uncharacterized protein</fullName>
    </submittedName>
</protein>
<dbReference type="InterPro" id="IPR023213">
    <property type="entry name" value="CAT-like_dom_sf"/>
</dbReference>
<dbReference type="AlphaFoldDB" id="A0AAE1LW52"/>
<evidence type="ECO:0000313" key="1">
    <source>
        <dbReference type="EMBL" id="KAK4065841.1"/>
    </source>
</evidence>
<dbReference type="PANTHER" id="PTHR42034:SF1">
    <property type="entry name" value="CONDENSATION DOMAIN-CONTAINING PROTEIN"/>
    <property type="match status" value="1"/>
</dbReference>
<dbReference type="GeneID" id="87923139"/>
<name>A0AAE1LW52_9HYPO</name>
<keyword evidence="2" id="KW-1185">Reference proteome</keyword>
<organism evidence="1 2">
    <name type="scientific">Trichoderma aggressivum f. europaeum</name>
    <dbReference type="NCBI Taxonomy" id="173218"/>
    <lineage>
        <taxon>Eukaryota</taxon>
        <taxon>Fungi</taxon>
        <taxon>Dikarya</taxon>
        <taxon>Ascomycota</taxon>
        <taxon>Pezizomycotina</taxon>
        <taxon>Sordariomycetes</taxon>
        <taxon>Hypocreomycetidae</taxon>
        <taxon>Hypocreales</taxon>
        <taxon>Hypocreaceae</taxon>
        <taxon>Trichoderma</taxon>
    </lineage>
</organism>
<gene>
    <name evidence="1" type="ORF">Triagg1_8393</name>
</gene>
<accession>A0AAE1LW52</accession>
<dbReference type="PANTHER" id="PTHR42034">
    <property type="entry name" value="CHROMOSOME 7, WHOLE GENOME SHOTGUN SEQUENCE-RELATED"/>
    <property type="match status" value="1"/>
</dbReference>
<dbReference type="Proteomes" id="UP001273209">
    <property type="component" value="Unassembled WGS sequence"/>
</dbReference>
<evidence type="ECO:0000313" key="2">
    <source>
        <dbReference type="Proteomes" id="UP001273209"/>
    </source>
</evidence>